<evidence type="ECO:0000256" key="3">
    <source>
        <dbReference type="ARBA" id="ARBA00023163"/>
    </source>
</evidence>
<feature type="domain" description="HTH gntR-type" evidence="4">
    <location>
        <begin position="10"/>
        <end position="77"/>
    </location>
</feature>
<dbReference type="InterPro" id="IPR036390">
    <property type="entry name" value="WH_DNA-bd_sf"/>
</dbReference>
<evidence type="ECO:0000256" key="1">
    <source>
        <dbReference type="ARBA" id="ARBA00023015"/>
    </source>
</evidence>
<dbReference type="Pfam" id="PF07729">
    <property type="entry name" value="FCD"/>
    <property type="match status" value="1"/>
</dbReference>
<keyword evidence="6" id="KW-1185">Reference proteome</keyword>
<dbReference type="SMART" id="SM00895">
    <property type="entry name" value="FCD"/>
    <property type="match status" value="1"/>
</dbReference>
<evidence type="ECO:0000256" key="2">
    <source>
        <dbReference type="ARBA" id="ARBA00023125"/>
    </source>
</evidence>
<protein>
    <submittedName>
        <fullName evidence="5">GntR family transcriptional regulator</fullName>
    </submittedName>
</protein>
<evidence type="ECO:0000259" key="4">
    <source>
        <dbReference type="PROSITE" id="PS50949"/>
    </source>
</evidence>
<keyword evidence="3" id="KW-0804">Transcription</keyword>
<dbReference type="RefSeq" id="WP_202344164.1">
    <property type="nucleotide sequence ID" value="NZ_BAAAPI010000013.1"/>
</dbReference>
<dbReference type="PROSITE" id="PS50949">
    <property type="entry name" value="HTH_GNTR"/>
    <property type="match status" value="1"/>
</dbReference>
<dbReference type="CDD" id="cd07377">
    <property type="entry name" value="WHTH_GntR"/>
    <property type="match status" value="1"/>
</dbReference>
<dbReference type="SMART" id="SM00345">
    <property type="entry name" value="HTH_GNTR"/>
    <property type="match status" value="1"/>
</dbReference>
<evidence type="ECO:0000313" key="6">
    <source>
        <dbReference type="Proteomes" id="UP001645859"/>
    </source>
</evidence>
<dbReference type="InterPro" id="IPR036388">
    <property type="entry name" value="WH-like_DNA-bd_sf"/>
</dbReference>
<dbReference type="SUPFAM" id="SSF46785">
    <property type="entry name" value="Winged helix' DNA-binding domain"/>
    <property type="match status" value="1"/>
</dbReference>
<dbReference type="PANTHER" id="PTHR43537:SF24">
    <property type="entry name" value="GLUCONATE OPERON TRANSCRIPTIONAL REPRESSOR"/>
    <property type="match status" value="1"/>
</dbReference>
<gene>
    <name evidence="5" type="ORF">D3230_06215</name>
</gene>
<dbReference type="EMBL" id="QYAC01000003">
    <property type="protein sequence ID" value="MBL3678889.1"/>
    <property type="molecule type" value="Genomic_DNA"/>
</dbReference>
<dbReference type="InterPro" id="IPR011711">
    <property type="entry name" value="GntR_C"/>
</dbReference>
<keyword evidence="2" id="KW-0238">DNA-binding</keyword>
<dbReference type="SUPFAM" id="SSF48008">
    <property type="entry name" value="GntR ligand-binding domain-like"/>
    <property type="match status" value="1"/>
</dbReference>
<dbReference type="Pfam" id="PF00392">
    <property type="entry name" value="GntR"/>
    <property type="match status" value="1"/>
</dbReference>
<sequence>MIQGQTSGALPRRELVVEAIKDDFRSGALVPGTRLTERGLCERFDVSRTTVREALRALEAEGLIALIPNAGPVVSELTGDEAAQIYLARAALEGLMAASFVVNCTRAQLLELMDWKDRFAVAVRAGDVPAMVSSIGQFYSVLTRGASSRILERQLDALYLRTTALRMTSLAQPGRADLSLAEVEELCDALQRREAEVARVAAMRHVLNAGSVGLEALNTQDARIISSFEATARALIGEG</sequence>
<dbReference type="InterPro" id="IPR000524">
    <property type="entry name" value="Tscrpt_reg_HTH_GntR"/>
</dbReference>
<dbReference type="Proteomes" id="UP001645859">
    <property type="component" value="Unassembled WGS sequence"/>
</dbReference>
<evidence type="ECO:0000313" key="5">
    <source>
        <dbReference type="EMBL" id="MBL3678889.1"/>
    </source>
</evidence>
<organism evidence="5 6">
    <name type="scientific">Leucobacter chromiireducens subsp. solipictus</name>
    <dbReference type="NCBI Taxonomy" id="398235"/>
    <lineage>
        <taxon>Bacteria</taxon>
        <taxon>Bacillati</taxon>
        <taxon>Actinomycetota</taxon>
        <taxon>Actinomycetes</taxon>
        <taxon>Micrococcales</taxon>
        <taxon>Microbacteriaceae</taxon>
        <taxon>Leucobacter</taxon>
    </lineage>
</organism>
<comment type="caution">
    <text evidence="5">The sequence shown here is derived from an EMBL/GenBank/DDBJ whole genome shotgun (WGS) entry which is preliminary data.</text>
</comment>
<proteinExistence type="predicted"/>
<keyword evidence="1" id="KW-0805">Transcription regulation</keyword>
<dbReference type="PRINTS" id="PR00035">
    <property type="entry name" value="HTHGNTR"/>
</dbReference>
<reference evidence="5 6" key="1">
    <citation type="submission" date="2018-09" db="EMBL/GenBank/DDBJ databases">
        <title>Comparative genomics of Leucobacter spp.</title>
        <authorList>
            <person name="Reis A.C."/>
            <person name="Kolvenbach B.A."/>
            <person name="Corvini P.F.X."/>
            <person name="Nunes O.C."/>
        </authorList>
    </citation>
    <scope>NUCLEOTIDE SEQUENCE [LARGE SCALE GENOMIC DNA]</scope>
    <source>
        <strain evidence="5 6">TAN 31504</strain>
    </source>
</reference>
<accession>A0ABS1SEB0</accession>
<dbReference type="Gene3D" id="1.20.120.530">
    <property type="entry name" value="GntR ligand-binding domain-like"/>
    <property type="match status" value="1"/>
</dbReference>
<dbReference type="Gene3D" id="1.10.10.10">
    <property type="entry name" value="Winged helix-like DNA-binding domain superfamily/Winged helix DNA-binding domain"/>
    <property type="match status" value="1"/>
</dbReference>
<dbReference type="InterPro" id="IPR008920">
    <property type="entry name" value="TF_FadR/GntR_C"/>
</dbReference>
<name>A0ABS1SEB0_9MICO</name>
<dbReference type="PANTHER" id="PTHR43537">
    <property type="entry name" value="TRANSCRIPTIONAL REGULATOR, GNTR FAMILY"/>
    <property type="match status" value="1"/>
</dbReference>